<feature type="compositionally biased region" description="Basic and acidic residues" evidence="1">
    <location>
        <begin position="235"/>
        <end position="244"/>
    </location>
</feature>
<feature type="region of interest" description="Disordered" evidence="1">
    <location>
        <begin position="42"/>
        <end position="93"/>
    </location>
</feature>
<gene>
    <name evidence="2" type="ORF">Pfra01_002792200</name>
</gene>
<reference evidence="2" key="1">
    <citation type="submission" date="2023-04" db="EMBL/GenBank/DDBJ databases">
        <title>Phytophthora fragariaefolia NBRC 109709.</title>
        <authorList>
            <person name="Ichikawa N."/>
            <person name="Sato H."/>
            <person name="Tonouchi N."/>
        </authorList>
    </citation>
    <scope>NUCLEOTIDE SEQUENCE</scope>
    <source>
        <strain evidence="2">NBRC 109709</strain>
    </source>
</reference>
<dbReference type="PANTHER" id="PTHR37558">
    <property type="entry name" value="HTH CENPB-TYPE DOMAIN-CONTAINING PROTEIN"/>
    <property type="match status" value="1"/>
</dbReference>
<feature type="region of interest" description="Disordered" evidence="1">
    <location>
        <begin position="223"/>
        <end position="244"/>
    </location>
</feature>
<dbReference type="OrthoDB" id="128386at2759"/>
<name>A0A9W7D866_9STRA</name>
<accession>A0A9W7D866</accession>
<evidence type="ECO:0000313" key="3">
    <source>
        <dbReference type="Proteomes" id="UP001165121"/>
    </source>
</evidence>
<keyword evidence="3" id="KW-1185">Reference proteome</keyword>
<evidence type="ECO:0000256" key="1">
    <source>
        <dbReference type="SAM" id="MobiDB-lite"/>
    </source>
</evidence>
<sequence>MRNCRDLYVVTVPVSHSRARRSRSQDENTHSYPFVVVVRKSKRGARSKEVVAELGGQRSEDSWENGELLAQRSEDAESAEDTQSAEQDGDAASHLTAARAQQNEGALHGASEGHVHASAKCRKRFGPNEDYLLAVQVNKDTPFAAKYGGIRKAWQSLADKLNASPNFRMEIIKGTTAQARFEALMIKHRSFEAKSARDSGTDERETRLVQILTDVAAKENNHNTAKVKAAADAAGAEHAKAQSR</sequence>
<proteinExistence type="predicted"/>
<dbReference type="Proteomes" id="UP001165121">
    <property type="component" value="Unassembled WGS sequence"/>
</dbReference>
<protein>
    <submittedName>
        <fullName evidence="2">Unnamed protein product</fullName>
    </submittedName>
</protein>
<comment type="caution">
    <text evidence="2">The sequence shown here is derived from an EMBL/GenBank/DDBJ whole genome shotgun (WGS) entry which is preliminary data.</text>
</comment>
<evidence type="ECO:0000313" key="2">
    <source>
        <dbReference type="EMBL" id="GMF63957.1"/>
    </source>
</evidence>
<dbReference type="PANTHER" id="PTHR37558:SF1">
    <property type="entry name" value="HTH CENPB-TYPE DOMAIN-CONTAINING PROTEIN"/>
    <property type="match status" value="1"/>
</dbReference>
<organism evidence="2 3">
    <name type="scientific">Phytophthora fragariaefolia</name>
    <dbReference type="NCBI Taxonomy" id="1490495"/>
    <lineage>
        <taxon>Eukaryota</taxon>
        <taxon>Sar</taxon>
        <taxon>Stramenopiles</taxon>
        <taxon>Oomycota</taxon>
        <taxon>Peronosporomycetes</taxon>
        <taxon>Peronosporales</taxon>
        <taxon>Peronosporaceae</taxon>
        <taxon>Phytophthora</taxon>
    </lineage>
</organism>
<dbReference type="AlphaFoldDB" id="A0A9W7D866"/>
<dbReference type="EMBL" id="BSXT01007566">
    <property type="protein sequence ID" value="GMF63957.1"/>
    <property type="molecule type" value="Genomic_DNA"/>
</dbReference>